<keyword evidence="3" id="KW-1185">Reference proteome</keyword>
<dbReference type="Pfam" id="PF04203">
    <property type="entry name" value="Sortase"/>
    <property type="match status" value="1"/>
</dbReference>
<dbReference type="InterPro" id="IPR042001">
    <property type="entry name" value="Sortase_F"/>
</dbReference>
<accession>A0A846U776</accession>
<dbReference type="CDD" id="cd05829">
    <property type="entry name" value="Sortase_F"/>
    <property type="match status" value="1"/>
</dbReference>
<organism evidence="2 3">
    <name type="scientific">Kocuria subflava</name>
    <dbReference type="NCBI Taxonomy" id="1736139"/>
    <lineage>
        <taxon>Bacteria</taxon>
        <taxon>Bacillati</taxon>
        <taxon>Actinomycetota</taxon>
        <taxon>Actinomycetes</taxon>
        <taxon>Micrococcales</taxon>
        <taxon>Micrococcaceae</taxon>
        <taxon>Kocuria</taxon>
    </lineage>
</organism>
<dbReference type="Proteomes" id="UP000521379">
    <property type="component" value="Unassembled WGS sequence"/>
</dbReference>
<dbReference type="AlphaFoldDB" id="A0A846U776"/>
<evidence type="ECO:0000256" key="1">
    <source>
        <dbReference type="ARBA" id="ARBA00022801"/>
    </source>
</evidence>
<sequence length="275" mass="28894">MAHKTTHHNAKQSRWSQRALIATCVISTAAAGILVVDQVTDGQPETLQRLGVVPEPMGPTEMTGPTAGPADVPPQDVLVAGQAAQDHQATDDGLPTVGMDGIDLSRISAGGGQGADNQDWSTMHPSELAIPAADLRIPMVPRGLVSLDATTQEMDLPVSFQAGWLTSSSSVSSTQGTTVVAGHVNWADGSWAPMSNLYNAQPGMTVLTTDQSGALQSWKVTSSSSVPQNELSHLFTLTDTQGPRELVLITCEASIDNQENLSFDKNHVVTAVPQP</sequence>
<gene>
    <name evidence="2" type="ORF">GTW58_12025</name>
</gene>
<reference evidence="2 3" key="1">
    <citation type="submission" date="2020-02" db="EMBL/GenBank/DDBJ databases">
        <authorList>
            <person name="Sun Q."/>
        </authorList>
    </citation>
    <scope>NUCLEOTIDE SEQUENCE [LARGE SCALE GENOMIC DNA]</scope>
    <source>
        <strain evidence="2 3">YIM 13062</strain>
    </source>
</reference>
<dbReference type="SUPFAM" id="SSF63817">
    <property type="entry name" value="Sortase"/>
    <property type="match status" value="1"/>
</dbReference>
<dbReference type="GO" id="GO:0016787">
    <property type="term" value="F:hydrolase activity"/>
    <property type="evidence" value="ECO:0007669"/>
    <property type="project" value="UniProtKB-KW"/>
</dbReference>
<comment type="caution">
    <text evidence="2">The sequence shown here is derived from an EMBL/GenBank/DDBJ whole genome shotgun (WGS) entry which is preliminary data.</text>
</comment>
<dbReference type="RefSeq" id="WP_157980578.1">
    <property type="nucleotide sequence ID" value="NZ_JAAVUN010000035.1"/>
</dbReference>
<evidence type="ECO:0000313" key="3">
    <source>
        <dbReference type="Proteomes" id="UP000521379"/>
    </source>
</evidence>
<keyword evidence="1" id="KW-0378">Hydrolase</keyword>
<name>A0A846U776_9MICC</name>
<dbReference type="InterPro" id="IPR005754">
    <property type="entry name" value="Sortase"/>
</dbReference>
<dbReference type="InterPro" id="IPR023365">
    <property type="entry name" value="Sortase_dom-sf"/>
</dbReference>
<dbReference type="EMBL" id="JAAVUN010000035">
    <property type="protein sequence ID" value="NKE10641.1"/>
    <property type="molecule type" value="Genomic_DNA"/>
</dbReference>
<proteinExistence type="predicted"/>
<dbReference type="Gene3D" id="2.40.260.10">
    <property type="entry name" value="Sortase"/>
    <property type="match status" value="1"/>
</dbReference>
<protein>
    <submittedName>
        <fullName evidence="2">Class F sortase</fullName>
    </submittedName>
</protein>
<evidence type="ECO:0000313" key="2">
    <source>
        <dbReference type="EMBL" id="NKE10641.1"/>
    </source>
</evidence>